<organism evidence="1 2">
    <name type="scientific">Pinctada imbricata</name>
    <name type="common">Atlantic pearl-oyster</name>
    <name type="synonym">Pinctada martensii</name>
    <dbReference type="NCBI Taxonomy" id="66713"/>
    <lineage>
        <taxon>Eukaryota</taxon>
        <taxon>Metazoa</taxon>
        <taxon>Spiralia</taxon>
        <taxon>Lophotrochozoa</taxon>
        <taxon>Mollusca</taxon>
        <taxon>Bivalvia</taxon>
        <taxon>Autobranchia</taxon>
        <taxon>Pteriomorphia</taxon>
        <taxon>Pterioida</taxon>
        <taxon>Pterioidea</taxon>
        <taxon>Pteriidae</taxon>
        <taxon>Pinctada</taxon>
    </lineage>
</organism>
<evidence type="ECO:0000313" key="1">
    <source>
        <dbReference type="EMBL" id="KAK3107615.1"/>
    </source>
</evidence>
<name>A0AA88YKX0_PINIB</name>
<sequence length="79" mass="8657">MSADMEQILKSLSTMAAIRKTAQGNDSFKDELMGSLAEVKQTLNDLFSRLTLKGTKFNTEGAASDALMAELWDAIQELD</sequence>
<comment type="caution">
    <text evidence="1">The sequence shown here is derived from an EMBL/GenBank/DDBJ whole genome shotgun (WGS) entry which is preliminary data.</text>
</comment>
<evidence type="ECO:0000313" key="2">
    <source>
        <dbReference type="Proteomes" id="UP001186944"/>
    </source>
</evidence>
<accession>A0AA88YKX0</accession>
<dbReference type="EMBL" id="VSWD01000002">
    <property type="protein sequence ID" value="KAK3107615.1"/>
    <property type="molecule type" value="Genomic_DNA"/>
</dbReference>
<proteinExistence type="predicted"/>
<gene>
    <name evidence="1" type="ORF">FSP39_018317</name>
</gene>
<reference evidence="1" key="1">
    <citation type="submission" date="2019-08" db="EMBL/GenBank/DDBJ databases">
        <title>The improved chromosome-level genome for the pearl oyster Pinctada fucata martensii using PacBio sequencing and Hi-C.</title>
        <authorList>
            <person name="Zheng Z."/>
        </authorList>
    </citation>
    <scope>NUCLEOTIDE SEQUENCE</scope>
    <source>
        <strain evidence="1">ZZ-2019</strain>
        <tissue evidence="1">Adductor muscle</tissue>
    </source>
</reference>
<dbReference type="Proteomes" id="UP001186944">
    <property type="component" value="Unassembled WGS sequence"/>
</dbReference>
<dbReference type="AlphaFoldDB" id="A0AA88YKX0"/>
<keyword evidence="2" id="KW-1185">Reference proteome</keyword>
<protein>
    <submittedName>
        <fullName evidence="1">Uncharacterized protein</fullName>
    </submittedName>
</protein>